<comment type="similarity">
    <text evidence="1 2">Belongs to the glycosyl hydrolase 31 family.</text>
</comment>
<dbReference type="CDD" id="cd00063">
    <property type="entry name" value="FN3"/>
    <property type="match status" value="1"/>
</dbReference>
<keyword evidence="5" id="KW-1185">Reference proteome</keyword>
<proteinExistence type="inferred from homology"/>
<protein>
    <submittedName>
        <fullName evidence="4">DUF5110 domain-containing protein</fullName>
    </submittedName>
</protein>
<dbReference type="SMART" id="SM00060">
    <property type="entry name" value="FN3"/>
    <property type="match status" value="1"/>
</dbReference>
<dbReference type="InterPro" id="IPR011013">
    <property type="entry name" value="Gal_mutarotase_sf_dom"/>
</dbReference>
<evidence type="ECO:0000256" key="1">
    <source>
        <dbReference type="ARBA" id="ARBA00007806"/>
    </source>
</evidence>
<dbReference type="Proteomes" id="UP000826550">
    <property type="component" value="Chromosome"/>
</dbReference>
<evidence type="ECO:0000259" key="3">
    <source>
        <dbReference type="PROSITE" id="PS50853"/>
    </source>
</evidence>
<dbReference type="Gene3D" id="3.20.20.80">
    <property type="entry name" value="Glycosidases"/>
    <property type="match status" value="1"/>
</dbReference>
<dbReference type="InterPro" id="IPR048395">
    <property type="entry name" value="Glyco_hydro_31_C"/>
</dbReference>
<dbReference type="SUPFAM" id="SSF51445">
    <property type="entry name" value="(Trans)glycosidases"/>
    <property type="match status" value="1"/>
</dbReference>
<dbReference type="RefSeq" id="WP_244986821.1">
    <property type="nucleotide sequence ID" value="NZ_CP048268.1"/>
</dbReference>
<evidence type="ECO:0000313" key="4">
    <source>
        <dbReference type="EMBL" id="QYN53637.1"/>
    </source>
</evidence>
<dbReference type="InterPro" id="IPR036116">
    <property type="entry name" value="FN3_sf"/>
</dbReference>
<dbReference type="Gene3D" id="2.60.120.260">
    <property type="entry name" value="Galactose-binding domain-like"/>
    <property type="match status" value="1"/>
</dbReference>
<dbReference type="SUPFAM" id="SSF51011">
    <property type="entry name" value="Glycosyl hydrolase domain"/>
    <property type="match status" value="1"/>
</dbReference>
<organism evidence="4 5">
    <name type="scientific">Lactobacillus panisapium</name>
    <dbReference type="NCBI Taxonomy" id="2012495"/>
    <lineage>
        <taxon>Bacteria</taxon>
        <taxon>Bacillati</taxon>
        <taxon>Bacillota</taxon>
        <taxon>Bacilli</taxon>
        <taxon>Lactobacillales</taxon>
        <taxon>Lactobacillaceae</taxon>
        <taxon>Lactobacillus</taxon>
    </lineage>
</organism>
<dbReference type="SUPFAM" id="SSF49785">
    <property type="entry name" value="Galactose-binding domain-like"/>
    <property type="match status" value="1"/>
</dbReference>
<gene>
    <name evidence="4" type="ORF">GYM71_09495</name>
</gene>
<dbReference type="InterPro" id="IPR051816">
    <property type="entry name" value="Glycosyl_Hydrolase_31"/>
</dbReference>
<dbReference type="PROSITE" id="PS50853">
    <property type="entry name" value="FN3"/>
    <property type="match status" value="1"/>
</dbReference>
<dbReference type="InterPro" id="IPR008979">
    <property type="entry name" value="Galactose-bd-like_sf"/>
</dbReference>
<dbReference type="Pfam" id="PF01055">
    <property type="entry name" value="Glyco_hydro_31_2nd"/>
    <property type="match status" value="1"/>
</dbReference>
<keyword evidence="2" id="KW-0326">Glycosidase</keyword>
<evidence type="ECO:0000256" key="2">
    <source>
        <dbReference type="RuleBase" id="RU361185"/>
    </source>
</evidence>
<dbReference type="InterPro" id="IPR017853">
    <property type="entry name" value="GH"/>
</dbReference>
<dbReference type="PANTHER" id="PTHR43863">
    <property type="entry name" value="HYDROLASE, PUTATIVE (AFU_ORTHOLOGUE AFUA_1G03140)-RELATED"/>
    <property type="match status" value="1"/>
</dbReference>
<dbReference type="Pfam" id="PF21365">
    <property type="entry name" value="Glyco_hydro_31_3rd"/>
    <property type="match status" value="1"/>
</dbReference>
<feature type="domain" description="Fibronectin type-III" evidence="3">
    <location>
        <begin position="754"/>
        <end position="856"/>
    </location>
</feature>
<dbReference type="Gene3D" id="2.60.40.1760">
    <property type="entry name" value="glycosyl hydrolase (family 31)"/>
    <property type="match status" value="1"/>
</dbReference>
<dbReference type="Pfam" id="PF17137">
    <property type="entry name" value="DUF5110"/>
    <property type="match status" value="1"/>
</dbReference>
<sequence length="997" mass="112564">MIQDTQINRHQLGALTGASKCDNYYELHFATGEVAHFYILADGIFRLILDPEQNFTEQPASFIQLAKFDNNAFERSQVRATNDSLIIHSGNYQVIFWQKPAIMSIFDETLHRTRMSQSSPLELGTEQTSEFLVQNKNEFYFGGGLQNGYFSHKGRKIQIKHDQITGDGGVVTQVPFFWSNAGYGELRNTVQSGTYDFGQKNHSVTTLTHQDQLFDNFYLVGNTPQELLAKFYQLTGKPVLLPKYMLGLGHLGNFCTTLWQPSAASVRNATKINNNFYLRTRNENSASGKASLNGEENYHFSARAMIDRYKAMHIPLSWFVPNYGVQATNEQALAFFNDYALNQGVHPGLWHEEDATLPAKTAFTYSNNPNLTASDTEKLKTELQRKRPLVLSNSGFAGMQKDAAIIYGDVGGNWESIATQVAGLVGSNLSGQPLAGAAVDGLLGGGNAQINVRDFEWKAFTPLLFNIDDQGDFSKTPFAYNRKITEINRAYLQLHSRLKNYLYTLNAQAREGNLILQPLFIAFPDERTNYTEQFGTEFMLGNNLLIAPITNGREDEEGNSRKDNLYLPGKHTMWIDLFTGEKYAGGRVYNNLTYPTWHLPVFVRGGSIFDFGKRDYVIYPQGNSQAEIYDDDGLTDFEHNYCKTQVTSKLDEEKLTVTINPVKGEYPDLEAEQATNLTLLCDSYPDNVIVKINDQIVPLQVYGSLDAFNLAHEGIFYNTNYSLAEFDQYHDQKQKALQIKLASREIATTKIEVTVRNFTYSSKVMVHSITSGIIPSPKLPSVDSSKITAHSFELAWSQADEVQVEINNILYEGIKGNSFTFHELTPNTRYIIRMRYVVGNRVSEWSDLFGVITKHAAEDYAIQEITVSSNCDSKPHHPLAYLTDLKMASEWQTEQSIAPDKPLELTFTFNDIEKLSRMTFVPRNIDHEGDPTDISLAVSTDGENYNLYAEHLKWRADSKNKVVGLRDVRAKAVRLTIYQSSGPLVAAREIIFFRAKR</sequence>
<accession>A0ABX8WA75</accession>
<reference evidence="4 5" key="1">
    <citation type="submission" date="2020-01" db="EMBL/GenBank/DDBJ databases">
        <title>Vast differences in strain-level diversity in the gut microbiota of two closely related honey bee species.</title>
        <authorList>
            <person name="Ellegaard K.M."/>
            <person name="Suenami S."/>
            <person name="Miyazaki R."/>
            <person name="Engel P."/>
        </authorList>
    </citation>
    <scope>NUCLEOTIDE SEQUENCE [LARGE SCALE GENOMIC DNA]</scope>
    <source>
        <strain evidence="4 5">ESL0416</strain>
    </source>
</reference>
<dbReference type="Gene3D" id="2.60.40.1180">
    <property type="entry name" value="Golgi alpha-mannosidase II"/>
    <property type="match status" value="2"/>
</dbReference>
<dbReference type="SUPFAM" id="SSF74650">
    <property type="entry name" value="Galactose mutarotase-like"/>
    <property type="match status" value="1"/>
</dbReference>
<dbReference type="InterPro" id="IPR033403">
    <property type="entry name" value="DUF5110"/>
</dbReference>
<name>A0ABX8WA75_9LACO</name>
<dbReference type="InterPro" id="IPR003961">
    <property type="entry name" value="FN3_dom"/>
</dbReference>
<dbReference type="CDD" id="cd14752">
    <property type="entry name" value="GH31_N"/>
    <property type="match status" value="1"/>
</dbReference>
<dbReference type="EMBL" id="CP048268">
    <property type="protein sequence ID" value="QYN53637.1"/>
    <property type="molecule type" value="Genomic_DNA"/>
</dbReference>
<dbReference type="SUPFAM" id="SSF49265">
    <property type="entry name" value="Fibronectin type III"/>
    <property type="match status" value="1"/>
</dbReference>
<dbReference type="PANTHER" id="PTHR43863:SF2">
    <property type="entry name" value="MALTASE-GLUCOAMYLASE"/>
    <property type="match status" value="1"/>
</dbReference>
<dbReference type="Pfam" id="PF00754">
    <property type="entry name" value="F5_F8_type_C"/>
    <property type="match status" value="1"/>
</dbReference>
<evidence type="ECO:0000313" key="5">
    <source>
        <dbReference type="Proteomes" id="UP000826550"/>
    </source>
</evidence>
<dbReference type="InterPro" id="IPR000322">
    <property type="entry name" value="Glyco_hydro_31_TIM"/>
</dbReference>
<keyword evidence="2" id="KW-0378">Hydrolase</keyword>
<dbReference type="InterPro" id="IPR013780">
    <property type="entry name" value="Glyco_hydro_b"/>
</dbReference>
<dbReference type="InterPro" id="IPR000421">
    <property type="entry name" value="FA58C"/>
</dbReference>